<dbReference type="InterPro" id="IPR002656">
    <property type="entry name" value="Acyl_transf_3_dom"/>
</dbReference>
<gene>
    <name evidence="3" type="ORF">RFM52_22730</name>
</gene>
<dbReference type="PANTHER" id="PTHR23028:SF134">
    <property type="entry name" value="PUTATIVE (AFU_ORTHOLOGUE AFUA_4G08520)-RELATED"/>
    <property type="match status" value="1"/>
</dbReference>
<organism evidence="3 4">
    <name type="scientific">Mesorhizobium humile</name>
    <dbReference type="NCBI Taxonomy" id="3072313"/>
    <lineage>
        <taxon>Bacteria</taxon>
        <taxon>Pseudomonadati</taxon>
        <taxon>Pseudomonadota</taxon>
        <taxon>Alphaproteobacteria</taxon>
        <taxon>Hyphomicrobiales</taxon>
        <taxon>Phyllobacteriaceae</taxon>
        <taxon>Mesorhizobium</taxon>
    </lineage>
</organism>
<accession>A0ABU4YMC3</accession>
<evidence type="ECO:0000259" key="2">
    <source>
        <dbReference type="Pfam" id="PF01757"/>
    </source>
</evidence>
<reference evidence="3 4" key="1">
    <citation type="submission" date="2023-08" db="EMBL/GenBank/DDBJ databases">
        <title>Implementing the SeqCode for naming new Mesorhizobium species isolated from Vachellia karroo root nodules.</title>
        <authorList>
            <person name="Van Lill M."/>
        </authorList>
    </citation>
    <scope>NUCLEOTIDE SEQUENCE [LARGE SCALE GENOMIC DNA]</scope>
    <source>
        <strain evidence="3 4">VK2B</strain>
    </source>
</reference>
<feature type="domain" description="Acyltransferase 3" evidence="2">
    <location>
        <begin position="26"/>
        <end position="352"/>
    </location>
</feature>
<dbReference type="InterPro" id="IPR050879">
    <property type="entry name" value="Acyltransferase_3"/>
</dbReference>
<feature type="transmembrane region" description="Helical" evidence="1">
    <location>
        <begin position="56"/>
        <end position="76"/>
    </location>
</feature>
<dbReference type="Proteomes" id="UP001280156">
    <property type="component" value="Unassembled WGS sequence"/>
</dbReference>
<feature type="transmembrane region" description="Helical" evidence="1">
    <location>
        <begin position="245"/>
        <end position="263"/>
    </location>
</feature>
<feature type="transmembrane region" description="Helical" evidence="1">
    <location>
        <begin position="216"/>
        <end position="233"/>
    </location>
</feature>
<dbReference type="EC" id="2.3.-.-" evidence="3"/>
<dbReference type="EMBL" id="JAVIIV010000016">
    <property type="protein sequence ID" value="MDX8487998.1"/>
    <property type="molecule type" value="Genomic_DNA"/>
</dbReference>
<feature type="transmembrane region" description="Helical" evidence="1">
    <location>
        <begin position="269"/>
        <end position="286"/>
    </location>
</feature>
<keyword evidence="3" id="KW-0012">Acyltransferase</keyword>
<keyword evidence="4" id="KW-1185">Reference proteome</keyword>
<evidence type="ECO:0000313" key="4">
    <source>
        <dbReference type="Proteomes" id="UP001280156"/>
    </source>
</evidence>
<proteinExistence type="predicted"/>
<dbReference type="RefSeq" id="WP_320293579.1">
    <property type="nucleotide sequence ID" value="NZ_JAVIIU010000001.1"/>
</dbReference>
<keyword evidence="1" id="KW-0472">Membrane</keyword>
<name>A0ABU4YMC3_9HYPH</name>
<feature type="transmembrane region" description="Helical" evidence="1">
    <location>
        <begin position="336"/>
        <end position="357"/>
    </location>
</feature>
<evidence type="ECO:0000256" key="1">
    <source>
        <dbReference type="SAM" id="Phobius"/>
    </source>
</evidence>
<feature type="transmembrane region" description="Helical" evidence="1">
    <location>
        <begin position="96"/>
        <end position="117"/>
    </location>
</feature>
<keyword evidence="3" id="KW-0808">Transferase</keyword>
<protein>
    <submittedName>
        <fullName evidence="3">Acyltransferase</fullName>
        <ecNumber evidence="3">2.3.-.-</ecNumber>
    </submittedName>
</protein>
<feature type="transmembrane region" description="Helical" evidence="1">
    <location>
        <begin position="293"/>
        <end position="316"/>
    </location>
</feature>
<dbReference type="Pfam" id="PF01757">
    <property type="entry name" value="Acyl_transf_3"/>
    <property type="match status" value="1"/>
</dbReference>
<dbReference type="GO" id="GO:0016746">
    <property type="term" value="F:acyltransferase activity"/>
    <property type="evidence" value="ECO:0007669"/>
    <property type="project" value="UniProtKB-KW"/>
</dbReference>
<comment type="caution">
    <text evidence="3">The sequence shown here is derived from an EMBL/GenBank/DDBJ whole genome shotgun (WGS) entry which is preliminary data.</text>
</comment>
<feature type="transmembrane region" description="Helical" evidence="1">
    <location>
        <begin position="160"/>
        <end position="178"/>
    </location>
</feature>
<dbReference type="PANTHER" id="PTHR23028">
    <property type="entry name" value="ACETYLTRANSFERASE"/>
    <property type="match status" value="1"/>
</dbReference>
<sequence>MGLGDAGGVRTTGERNLRPETSHFDALHGLRGIAAVLVMLGHFSELTARHLELAPSGFLAVDLFFLLSGFVIAHAYDEKFRKGMSFWEFAEARILRLYPLYFAAIGVAMVGVGAVIATQGLSSYSRLDLLASLAFSLLFLPTPPSLSVGPDVLFPLNGPAWSLFYELVANAVFAALALKLARRSLAAIFSLGFLALALMAWHGVILGGGAHWDGTIAAPARIAFSFFLGVYLRRYATGDSRDGNLYMPILLALCAGLMIFRPAGNAQSYDLAIIVLVWPWLVLTASRLRLSGFWRAIALFSGNISYAIYALHTPLIRIVNVLDESVTGTQWNQHGLPFVVGTSILVIAVSAFAHYVYDKNVRTLLRHLLSLRRAREGVTQF</sequence>
<keyword evidence="1" id="KW-0812">Transmembrane</keyword>
<keyword evidence="1" id="KW-1133">Transmembrane helix</keyword>
<feature type="transmembrane region" description="Helical" evidence="1">
    <location>
        <begin position="185"/>
        <end position="204"/>
    </location>
</feature>
<evidence type="ECO:0000313" key="3">
    <source>
        <dbReference type="EMBL" id="MDX8487998.1"/>
    </source>
</evidence>